<name>A0AAV7A329_ENGPU</name>
<proteinExistence type="predicted"/>
<dbReference type="EMBL" id="WNYA01000010">
    <property type="protein sequence ID" value="KAG8553341.1"/>
    <property type="molecule type" value="Genomic_DNA"/>
</dbReference>
<reference evidence="1" key="1">
    <citation type="thesis" date="2020" institute="ProQuest LLC" country="789 East Eisenhower Parkway, Ann Arbor, MI, USA">
        <title>Comparative Genomics and Chromosome Evolution.</title>
        <authorList>
            <person name="Mudd A.B."/>
        </authorList>
    </citation>
    <scope>NUCLEOTIDE SEQUENCE</scope>
    <source>
        <strain evidence="1">237g6f4</strain>
        <tissue evidence="1">Blood</tissue>
    </source>
</reference>
<sequence>MTCMYLVVRLSSEWHINILEQKAELIKRQKIAQKIQFNIAQIDRMLKKWSHTRKNKQNFELNIEGTSKILQVMDMNNSHFSYFPMTIGGS</sequence>
<organism evidence="1 2">
    <name type="scientific">Engystomops pustulosus</name>
    <name type="common">Tungara frog</name>
    <name type="synonym">Physalaemus pustulosus</name>
    <dbReference type="NCBI Taxonomy" id="76066"/>
    <lineage>
        <taxon>Eukaryota</taxon>
        <taxon>Metazoa</taxon>
        <taxon>Chordata</taxon>
        <taxon>Craniata</taxon>
        <taxon>Vertebrata</taxon>
        <taxon>Euteleostomi</taxon>
        <taxon>Amphibia</taxon>
        <taxon>Batrachia</taxon>
        <taxon>Anura</taxon>
        <taxon>Neobatrachia</taxon>
        <taxon>Hyloidea</taxon>
        <taxon>Leptodactylidae</taxon>
        <taxon>Leiuperinae</taxon>
        <taxon>Engystomops</taxon>
    </lineage>
</organism>
<evidence type="ECO:0000313" key="2">
    <source>
        <dbReference type="Proteomes" id="UP000824782"/>
    </source>
</evidence>
<comment type="caution">
    <text evidence="1">The sequence shown here is derived from an EMBL/GenBank/DDBJ whole genome shotgun (WGS) entry which is preliminary data.</text>
</comment>
<evidence type="ECO:0000313" key="1">
    <source>
        <dbReference type="EMBL" id="KAG8553341.1"/>
    </source>
</evidence>
<dbReference type="AlphaFoldDB" id="A0AAV7A329"/>
<gene>
    <name evidence="1" type="ORF">GDO81_003381</name>
</gene>
<protein>
    <submittedName>
        <fullName evidence="1">Uncharacterized protein</fullName>
    </submittedName>
</protein>
<dbReference type="Proteomes" id="UP000824782">
    <property type="component" value="Unassembled WGS sequence"/>
</dbReference>
<keyword evidence="2" id="KW-1185">Reference proteome</keyword>
<accession>A0AAV7A329</accession>